<keyword evidence="9" id="KW-1185">Reference proteome</keyword>
<name>A0ABS1U9C0_9PROT</name>
<gene>
    <name evidence="8" type="ORF">JMJ56_25090</name>
</gene>
<accession>A0ABS1U9C0</accession>
<dbReference type="PANTHER" id="PTHR30521">
    <property type="entry name" value="DEFERROCHELATASE/PEROXIDASE"/>
    <property type="match status" value="1"/>
</dbReference>
<dbReference type="InterPro" id="IPR006314">
    <property type="entry name" value="Dyp_peroxidase"/>
</dbReference>
<evidence type="ECO:0000256" key="1">
    <source>
        <dbReference type="ARBA" id="ARBA00001970"/>
    </source>
</evidence>
<evidence type="ECO:0008006" key="10">
    <source>
        <dbReference type="Google" id="ProtNLM"/>
    </source>
</evidence>
<evidence type="ECO:0000256" key="6">
    <source>
        <dbReference type="ARBA" id="ARBA00023004"/>
    </source>
</evidence>
<comment type="cofactor">
    <cofactor evidence="1">
        <name>heme b</name>
        <dbReference type="ChEBI" id="CHEBI:60344"/>
    </cofactor>
</comment>
<evidence type="ECO:0000256" key="3">
    <source>
        <dbReference type="ARBA" id="ARBA00022617"/>
    </source>
</evidence>
<dbReference type="EMBL" id="JAETWB010000024">
    <property type="protein sequence ID" value="MBL6081275.1"/>
    <property type="molecule type" value="Genomic_DNA"/>
</dbReference>
<keyword evidence="2" id="KW-0575">Peroxidase</keyword>
<dbReference type="InterPro" id="IPR011008">
    <property type="entry name" value="Dimeric_a/b-barrel"/>
</dbReference>
<keyword evidence="5" id="KW-0560">Oxidoreductase</keyword>
<dbReference type="PROSITE" id="PS51404">
    <property type="entry name" value="DYP_PEROXIDASE"/>
    <property type="match status" value="1"/>
</dbReference>
<evidence type="ECO:0000256" key="5">
    <source>
        <dbReference type="ARBA" id="ARBA00023002"/>
    </source>
</evidence>
<proteinExistence type="predicted"/>
<dbReference type="PANTHER" id="PTHR30521:SF4">
    <property type="entry name" value="DEFERROCHELATASE"/>
    <property type="match status" value="1"/>
</dbReference>
<evidence type="ECO:0000256" key="7">
    <source>
        <dbReference type="SAM" id="MobiDB-lite"/>
    </source>
</evidence>
<protein>
    <recommendedName>
        <fullName evidence="10">Dyp-type peroxidase family</fullName>
    </recommendedName>
</protein>
<comment type="caution">
    <text evidence="8">The sequence shown here is derived from an EMBL/GenBank/DDBJ whole genome shotgun (WGS) entry which is preliminary data.</text>
</comment>
<keyword evidence="4" id="KW-0479">Metal-binding</keyword>
<dbReference type="RefSeq" id="WP_202834495.1">
    <property type="nucleotide sequence ID" value="NZ_JAETWB010000024.1"/>
</dbReference>
<reference evidence="8 9" key="1">
    <citation type="submission" date="2021-01" db="EMBL/GenBank/DDBJ databases">
        <title>Belnapia mucosa sp. nov. and Belnapia arida sp. nov., isolated from the Tabernas Desert (Almeria, Spain).</title>
        <authorList>
            <person name="Molina-Menor E."/>
            <person name="Vidal-Verdu A."/>
            <person name="Calonge A."/>
            <person name="Satari L."/>
            <person name="Pereto J."/>
            <person name="Porcar M."/>
        </authorList>
    </citation>
    <scope>NUCLEOTIDE SEQUENCE [LARGE SCALE GENOMIC DNA]</scope>
    <source>
        <strain evidence="8 9">T18</strain>
    </source>
</reference>
<evidence type="ECO:0000256" key="4">
    <source>
        <dbReference type="ARBA" id="ARBA00022723"/>
    </source>
</evidence>
<sequence length="493" mass="53079">MTDLNTLLQSPIRWMSQATDPDMRHFLRDLQANILKGHGRHFTGNIFVSFEGMGAQAVARLLRDLSGYVTSALQQLCTARSSAGPGFDGGPVRCLLLGAGAYRALGNLATMPGDAAFQAGMRARQVALADPPAEEWGEGAWRPGNPAPDAMILLANSSFEAVTRDLEAAEGWLNGSGARVLGVERGRAQFRTFRPGGPAEGVEHFGYVDGRSQPLFLAEDLKREAAAYAEEPAPAGADTGFDPAFPPSQFILADPNARTELGAGSYFVFRKLEQRVRAFKRREEALAEALGLTGTKAARAGAMAVGRFEDGTPVVLSDNATEAAPPNNFSYANDPEGMRCPFQAHIRKTNPRGESTPKLPPEAPAERSHIMARRGIPFGDGVRDFEADAGQEPEGEVGLLFMAYMASIEGQFEFTQQVWANNPRFLRGLAPGEVPTGIDPVIGQGGDEAARTQLWPAGEGKPMVPFSFADFVRMQGGEYFFAPSRSFLREVGL</sequence>
<evidence type="ECO:0000313" key="9">
    <source>
        <dbReference type="Proteomes" id="UP000660885"/>
    </source>
</evidence>
<dbReference type="Proteomes" id="UP000660885">
    <property type="component" value="Unassembled WGS sequence"/>
</dbReference>
<dbReference type="SUPFAM" id="SSF54909">
    <property type="entry name" value="Dimeric alpha+beta barrel"/>
    <property type="match status" value="1"/>
</dbReference>
<keyword evidence="3" id="KW-0349">Heme</keyword>
<evidence type="ECO:0000313" key="8">
    <source>
        <dbReference type="EMBL" id="MBL6081275.1"/>
    </source>
</evidence>
<feature type="region of interest" description="Disordered" evidence="7">
    <location>
        <begin position="348"/>
        <end position="367"/>
    </location>
</feature>
<keyword evidence="6" id="KW-0408">Iron</keyword>
<evidence type="ECO:0000256" key="2">
    <source>
        <dbReference type="ARBA" id="ARBA00022559"/>
    </source>
</evidence>
<organism evidence="8 9">
    <name type="scientific">Belnapia arida</name>
    <dbReference type="NCBI Taxonomy" id="2804533"/>
    <lineage>
        <taxon>Bacteria</taxon>
        <taxon>Pseudomonadati</taxon>
        <taxon>Pseudomonadota</taxon>
        <taxon>Alphaproteobacteria</taxon>
        <taxon>Acetobacterales</taxon>
        <taxon>Roseomonadaceae</taxon>
        <taxon>Belnapia</taxon>
    </lineage>
</organism>